<dbReference type="PROSITE" id="PS51273">
    <property type="entry name" value="GATASE_TYPE_1"/>
    <property type="match status" value="1"/>
</dbReference>
<protein>
    <submittedName>
        <fullName evidence="2">GMP synthase-like glutamine amidotransferase</fullName>
    </submittedName>
</protein>
<sequence>MGRVLVIENSPRWHLGRMRRWLDEAGLEPAVVRPHADEPVPADAGDHDAVVALGGGRGVAWNGELAALLNRAVADSVPTLAVCSSARLLATEFGGATGEVDGFHPGPRLVGRRDAAADDPLFAAAPMAIDVVWWRHEEITALPEDALLLAASPHGVPEAFRIGDRAWGVQSHMELDAAMIRALDGGDDLAERVDAVQEHLEETWRPVVHRFGGLVSGRVAGTPLPLLDS</sequence>
<dbReference type="GO" id="GO:0016740">
    <property type="term" value="F:transferase activity"/>
    <property type="evidence" value="ECO:0007669"/>
    <property type="project" value="UniProtKB-KW"/>
</dbReference>
<keyword evidence="3" id="KW-1185">Reference proteome</keyword>
<comment type="caution">
    <text evidence="2">The sequence shown here is derived from an EMBL/GenBank/DDBJ whole genome shotgun (WGS) entry which is preliminary data.</text>
</comment>
<reference evidence="2 3" key="1">
    <citation type="journal article" date="2013" name="Stand. Genomic Sci.">
        <title>Genomic Encyclopedia of Type Strains, Phase I: The one thousand microbial genomes (KMG-I) project.</title>
        <authorList>
            <person name="Kyrpides N.C."/>
            <person name="Woyke T."/>
            <person name="Eisen J.A."/>
            <person name="Garrity G."/>
            <person name="Lilburn T.G."/>
            <person name="Beck B.J."/>
            <person name="Whitman W.B."/>
            <person name="Hugenholtz P."/>
            <person name="Klenk H.P."/>
        </authorList>
    </citation>
    <scope>NUCLEOTIDE SEQUENCE [LARGE SCALE GENOMIC DNA]</scope>
    <source>
        <strain evidence="2 3">DSM 45044</strain>
    </source>
</reference>
<dbReference type="EMBL" id="VLLL01000009">
    <property type="protein sequence ID" value="TWJ07884.1"/>
    <property type="molecule type" value="Genomic_DNA"/>
</dbReference>
<dbReference type="InterPro" id="IPR017926">
    <property type="entry name" value="GATASE"/>
</dbReference>
<evidence type="ECO:0000259" key="1">
    <source>
        <dbReference type="Pfam" id="PF00117"/>
    </source>
</evidence>
<dbReference type="Proteomes" id="UP000321617">
    <property type="component" value="Unassembled WGS sequence"/>
</dbReference>
<dbReference type="RefSeq" id="WP_147143179.1">
    <property type="nucleotide sequence ID" value="NZ_BAABIJ010000005.1"/>
</dbReference>
<gene>
    <name evidence="2" type="ORF">LX16_4666</name>
</gene>
<dbReference type="SUPFAM" id="SSF52317">
    <property type="entry name" value="Class I glutamine amidotransferase-like"/>
    <property type="match status" value="1"/>
</dbReference>
<feature type="domain" description="Glutamine amidotransferase" evidence="1">
    <location>
        <begin position="20"/>
        <end position="174"/>
    </location>
</feature>
<evidence type="ECO:0000313" key="2">
    <source>
        <dbReference type="EMBL" id="TWJ07884.1"/>
    </source>
</evidence>
<accession>A0A562UQL3</accession>
<dbReference type="OrthoDB" id="5196541at2"/>
<dbReference type="GO" id="GO:0005829">
    <property type="term" value="C:cytosol"/>
    <property type="evidence" value="ECO:0007669"/>
    <property type="project" value="TreeGrafter"/>
</dbReference>
<evidence type="ECO:0000313" key="3">
    <source>
        <dbReference type="Proteomes" id="UP000321617"/>
    </source>
</evidence>
<keyword evidence="2" id="KW-0315">Glutamine amidotransferase</keyword>
<dbReference type="Gene3D" id="3.40.50.880">
    <property type="match status" value="1"/>
</dbReference>
<dbReference type="AlphaFoldDB" id="A0A562UQL3"/>
<dbReference type="PANTHER" id="PTHR42695">
    <property type="entry name" value="GLUTAMINE AMIDOTRANSFERASE YLR126C-RELATED"/>
    <property type="match status" value="1"/>
</dbReference>
<dbReference type="InterPro" id="IPR029062">
    <property type="entry name" value="Class_I_gatase-like"/>
</dbReference>
<name>A0A562UQL3_9ACTN</name>
<dbReference type="Pfam" id="PF00117">
    <property type="entry name" value="GATase"/>
    <property type="match status" value="1"/>
</dbReference>
<organism evidence="2 3">
    <name type="scientific">Stackebrandtia albiflava</name>
    <dbReference type="NCBI Taxonomy" id="406432"/>
    <lineage>
        <taxon>Bacteria</taxon>
        <taxon>Bacillati</taxon>
        <taxon>Actinomycetota</taxon>
        <taxon>Actinomycetes</taxon>
        <taxon>Glycomycetales</taxon>
        <taxon>Glycomycetaceae</taxon>
        <taxon>Stackebrandtia</taxon>
    </lineage>
</organism>
<keyword evidence="2" id="KW-0808">Transferase</keyword>
<dbReference type="PANTHER" id="PTHR42695:SF5">
    <property type="entry name" value="GLUTAMINE AMIDOTRANSFERASE YLR126C-RELATED"/>
    <property type="match status" value="1"/>
</dbReference>
<dbReference type="InterPro" id="IPR044992">
    <property type="entry name" value="ChyE-like"/>
</dbReference>
<proteinExistence type="predicted"/>